<proteinExistence type="inferred from homology"/>
<dbReference type="CDD" id="cd03145">
    <property type="entry name" value="GAT1_cyanophycinase"/>
    <property type="match status" value="1"/>
</dbReference>
<evidence type="ECO:0000313" key="5">
    <source>
        <dbReference type="EMBL" id="GGF42691.1"/>
    </source>
</evidence>
<dbReference type="EMBL" id="BMJQ01000019">
    <property type="protein sequence ID" value="GGF42691.1"/>
    <property type="molecule type" value="Genomic_DNA"/>
</dbReference>
<dbReference type="PANTHER" id="PTHR36175">
    <property type="entry name" value="CYANOPHYCINASE"/>
    <property type="match status" value="1"/>
</dbReference>
<dbReference type="Proteomes" id="UP000646365">
    <property type="component" value="Unassembled WGS sequence"/>
</dbReference>
<sequence length="295" mass="31044">MIGPVVRRSFIQAMIFASRPAAQRCALGLLAIAALLATGPAPGRTMPPWPGTLLLVGGGDLPASIAARFVRLAGGRDRRFVYIPTAAPDKEIDPAALEHAFRTTFGVDRVTILHTRDRRIADSADFARTIDQADAVWFGGGRQWRIADAYLGTRTEAALRGLLERGGVVGGTSAGASILASFLVRGAPEGNWIIDAPGHEQGFALLPKAAVDQHVDRYHRENDIAPIIRAHPGILGIGLDEATGLFVAHGVASVVGAGRVILHDGTMTCGTPYVVLRAGARFRIGAPLTAPCSAD</sequence>
<reference evidence="5" key="1">
    <citation type="journal article" date="2014" name="Int. J. Syst. Evol. Microbiol.">
        <title>Complete genome sequence of Corynebacterium casei LMG S-19264T (=DSM 44701T), isolated from a smear-ripened cheese.</title>
        <authorList>
            <consortium name="US DOE Joint Genome Institute (JGI-PGF)"/>
            <person name="Walter F."/>
            <person name="Albersmeier A."/>
            <person name="Kalinowski J."/>
            <person name="Ruckert C."/>
        </authorList>
    </citation>
    <scope>NUCLEOTIDE SEQUENCE</scope>
    <source>
        <strain evidence="5">CGMCC 1.15725</strain>
    </source>
</reference>
<reference evidence="5" key="2">
    <citation type="submission" date="2020-09" db="EMBL/GenBank/DDBJ databases">
        <authorList>
            <person name="Sun Q."/>
            <person name="Zhou Y."/>
        </authorList>
    </citation>
    <scope>NUCLEOTIDE SEQUENCE</scope>
    <source>
        <strain evidence="5">CGMCC 1.15725</strain>
    </source>
</reference>
<evidence type="ECO:0000256" key="4">
    <source>
        <dbReference type="ARBA" id="ARBA00022825"/>
    </source>
</evidence>
<name>A0A8J3E4Z0_9PROT</name>
<dbReference type="GO" id="GO:0006508">
    <property type="term" value="P:proteolysis"/>
    <property type="evidence" value="ECO:0007669"/>
    <property type="project" value="UniProtKB-KW"/>
</dbReference>
<evidence type="ECO:0008006" key="7">
    <source>
        <dbReference type="Google" id="ProtNLM"/>
    </source>
</evidence>
<comment type="caution">
    <text evidence="5">The sequence shown here is derived from an EMBL/GenBank/DDBJ whole genome shotgun (WGS) entry which is preliminary data.</text>
</comment>
<dbReference type="SUPFAM" id="SSF52317">
    <property type="entry name" value="Class I glutamine amidotransferase-like"/>
    <property type="match status" value="1"/>
</dbReference>
<dbReference type="Gene3D" id="3.40.50.880">
    <property type="match status" value="1"/>
</dbReference>
<evidence type="ECO:0000256" key="1">
    <source>
        <dbReference type="ARBA" id="ARBA00006534"/>
    </source>
</evidence>
<dbReference type="GO" id="GO:0008236">
    <property type="term" value="F:serine-type peptidase activity"/>
    <property type="evidence" value="ECO:0007669"/>
    <property type="project" value="UniProtKB-KW"/>
</dbReference>
<dbReference type="InterPro" id="IPR005320">
    <property type="entry name" value="Peptidase_S51"/>
</dbReference>
<evidence type="ECO:0000313" key="6">
    <source>
        <dbReference type="Proteomes" id="UP000646365"/>
    </source>
</evidence>
<dbReference type="AlphaFoldDB" id="A0A8J3E4Z0"/>
<keyword evidence="2" id="KW-0645">Protease</keyword>
<gene>
    <name evidence="5" type="ORF">GCM10011611_56400</name>
</gene>
<protein>
    <recommendedName>
        <fullName evidence="7">Cyanophycinase</fullName>
    </recommendedName>
</protein>
<organism evidence="5 6">
    <name type="scientific">Aliidongia dinghuensis</name>
    <dbReference type="NCBI Taxonomy" id="1867774"/>
    <lineage>
        <taxon>Bacteria</taxon>
        <taxon>Pseudomonadati</taxon>
        <taxon>Pseudomonadota</taxon>
        <taxon>Alphaproteobacteria</taxon>
        <taxon>Rhodospirillales</taxon>
        <taxon>Dongiaceae</taxon>
        <taxon>Aliidongia</taxon>
    </lineage>
</organism>
<keyword evidence="6" id="KW-1185">Reference proteome</keyword>
<dbReference type="InterPro" id="IPR029062">
    <property type="entry name" value="Class_I_gatase-like"/>
</dbReference>
<comment type="similarity">
    <text evidence="1">Belongs to the peptidase S51 family.</text>
</comment>
<keyword evidence="4" id="KW-0720">Serine protease</keyword>
<keyword evidence="3" id="KW-0378">Hydrolase</keyword>
<dbReference type="RefSeq" id="WP_189051522.1">
    <property type="nucleotide sequence ID" value="NZ_BMJQ01000019.1"/>
</dbReference>
<dbReference type="Pfam" id="PF03575">
    <property type="entry name" value="Peptidase_S51"/>
    <property type="match status" value="1"/>
</dbReference>
<accession>A0A8J3E4Z0</accession>
<evidence type="ECO:0000256" key="3">
    <source>
        <dbReference type="ARBA" id="ARBA00022801"/>
    </source>
</evidence>
<dbReference type="PANTHER" id="PTHR36175:SF1">
    <property type="entry name" value="CYANOPHYCINASE"/>
    <property type="match status" value="1"/>
</dbReference>
<evidence type="ECO:0000256" key="2">
    <source>
        <dbReference type="ARBA" id="ARBA00022670"/>
    </source>
</evidence>